<evidence type="ECO:0000256" key="1">
    <source>
        <dbReference type="SAM" id="MobiDB-lite"/>
    </source>
</evidence>
<evidence type="ECO:0000313" key="3">
    <source>
        <dbReference type="EMBL" id="KIM66188.1"/>
    </source>
</evidence>
<dbReference type="AlphaFoldDB" id="A0A0C2ZXM1"/>
<sequence>MADFAQGLDPGKLVFSGTLLAFAISPFAVPAYNLPILLFGTFAQEASDAVQSLKLFTACLIVSIPYDLIWMFKNEQSAFIRLLTITLFLLKFPMSAVFLATLRQRGSQFTLGTDVGGATVWSMPGGFTSSGRNGYQTVDDEPRPPPARIVSPQPPRPSATPGPQPAIVQPGAYQNA</sequence>
<feature type="transmembrane region" description="Helical" evidence="2">
    <location>
        <begin position="78"/>
        <end position="102"/>
    </location>
</feature>
<keyword evidence="2" id="KW-0812">Transmembrane</keyword>
<gene>
    <name evidence="3" type="ORF">SCLCIDRAFT_1211418</name>
</gene>
<dbReference type="InParanoid" id="A0A0C2ZXM1"/>
<organism evidence="3 4">
    <name type="scientific">Scleroderma citrinum Foug A</name>
    <dbReference type="NCBI Taxonomy" id="1036808"/>
    <lineage>
        <taxon>Eukaryota</taxon>
        <taxon>Fungi</taxon>
        <taxon>Dikarya</taxon>
        <taxon>Basidiomycota</taxon>
        <taxon>Agaricomycotina</taxon>
        <taxon>Agaricomycetes</taxon>
        <taxon>Agaricomycetidae</taxon>
        <taxon>Boletales</taxon>
        <taxon>Sclerodermatineae</taxon>
        <taxon>Sclerodermataceae</taxon>
        <taxon>Scleroderma</taxon>
    </lineage>
</organism>
<dbReference type="Proteomes" id="UP000053989">
    <property type="component" value="Unassembled WGS sequence"/>
</dbReference>
<accession>A0A0C2ZXM1</accession>
<reference evidence="3 4" key="1">
    <citation type="submission" date="2014-04" db="EMBL/GenBank/DDBJ databases">
        <authorList>
            <consortium name="DOE Joint Genome Institute"/>
            <person name="Kuo A."/>
            <person name="Kohler A."/>
            <person name="Nagy L.G."/>
            <person name="Floudas D."/>
            <person name="Copeland A."/>
            <person name="Barry K.W."/>
            <person name="Cichocki N."/>
            <person name="Veneault-Fourrey C."/>
            <person name="LaButti K."/>
            <person name="Lindquist E.A."/>
            <person name="Lipzen A."/>
            <person name="Lundell T."/>
            <person name="Morin E."/>
            <person name="Murat C."/>
            <person name="Sun H."/>
            <person name="Tunlid A."/>
            <person name="Henrissat B."/>
            <person name="Grigoriev I.V."/>
            <person name="Hibbett D.S."/>
            <person name="Martin F."/>
            <person name="Nordberg H.P."/>
            <person name="Cantor M.N."/>
            <person name="Hua S.X."/>
        </authorList>
    </citation>
    <scope>NUCLEOTIDE SEQUENCE [LARGE SCALE GENOMIC DNA]</scope>
    <source>
        <strain evidence="3 4">Foug A</strain>
    </source>
</reference>
<keyword evidence="2" id="KW-1133">Transmembrane helix</keyword>
<dbReference type="EMBL" id="KN822018">
    <property type="protein sequence ID" value="KIM66188.1"/>
    <property type="molecule type" value="Genomic_DNA"/>
</dbReference>
<keyword evidence="4" id="KW-1185">Reference proteome</keyword>
<keyword evidence="2" id="KW-0472">Membrane</keyword>
<feature type="region of interest" description="Disordered" evidence="1">
    <location>
        <begin position="131"/>
        <end position="176"/>
    </location>
</feature>
<feature type="transmembrane region" description="Helical" evidence="2">
    <location>
        <begin position="55"/>
        <end position="72"/>
    </location>
</feature>
<feature type="compositionally biased region" description="Pro residues" evidence="1">
    <location>
        <begin position="144"/>
        <end position="164"/>
    </location>
</feature>
<protein>
    <submittedName>
        <fullName evidence="3">Uncharacterized protein</fullName>
    </submittedName>
</protein>
<dbReference type="OrthoDB" id="2500246at2759"/>
<dbReference type="HOGENOM" id="CLU_1547679_0_0_1"/>
<evidence type="ECO:0000256" key="2">
    <source>
        <dbReference type="SAM" id="Phobius"/>
    </source>
</evidence>
<proteinExistence type="predicted"/>
<name>A0A0C2ZXM1_9AGAM</name>
<feature type="transmembrane region" description="Helical" evidence="2">
    <location>
        <begin position="20"/>
        <end position="43"/>
    </location>
</feature>
<reference evidence="4" key="2">
    <citation type="submission" date="2015-01" db="EMBL/GenBank/DDBJ databases">
        <title>Evolutionary Origins and Diversification of the Mycorrhizal Mutualists.</title>
        <authorList>
            <consortium name="DOE Joint Genome Institute"/>
            <consortium name="Mycorrhizal Genomics Consortium"/>
            <person name="Kohler A."/>
            <person name="Kuo A."/>
            <person name="Nagy L.G."/>
            <person name="Floudas D."/>
            <person name="Copeland A."/>
            <person name="Barry K.W."/>
            <person name="Cichocki N."/>
            <person name="Veneault-Fourrey C."/>
            <person name="LaButti K."/>
            <person name="Lindquist E.A."/>
            <person name="Lipzen A."/>
            <person name="Lundell T."/>
            <person name="Morin E."/>
            <person name="Murat C."/>
            <person name="Riley R."/>
            <person name="Ohm R."/>
            <person name="Sun H."/>
            <person name="Tunlid A."/>
            <person name="Henrissat B."/>
            <person name="Grigoriev I.V."/>
            <person name="Hibbett D.S."/>
            <person name="Martin F."/>
        </authorList>
    </citation>
    <scope>NUCLEOTIDE SEQUENCE [LARGE SCALE GENOMIC DNA]</scope>
    <source>
        <strain evidence="4">Foug A</strain>
    </source>
</reference>
<evidence type="ECO:0000313" key="4">
    <source>
        <dbReference type="Proteomes" id="UP000053989"/>
    </source>
</evidence>